<sequence>MAEDVIDGLENMKLTADEEVVIEISDEGRVEALESCSLNLIGKFLMCKAFNRRAAKTVVSEVGSRLGVLEEVERSRRQVEQNLYMRVRVALPLEKPLRRGSFIAGSDGIWSWHFTMVKTGNTVEYQYGDWLKSSGGCPKSPPRCEKTQRTESDDDIVENTRHTLVVKCLTAEEVAIEFPSDKDGDKVVSLGITIDLMLNDNQGIASVSRHVVLHGIILDSQQIGLGNRVTANVTSGVDTNIVGENNGDANLTTVGSMDDTRLKANWAPDCNGPSVLKTS</sequence>
<reference evidence="1 2" key="1">
    <citation type="journal article" date="2016" name="G3 (Bethesda)">
        <title>First Draft Assembly and Annotation of the Genome of a California Endemic Oak Quercus lobata Nee (Fagaceae).</title>
        <authorList>
            <person name="Sork V.L."/>
            <person name="Fitz-Gibbon S.T."/>
            <person name="Puiu D."/>
            <person name="Crepeau M."/>
            <person name="Gugger P.F."/>
            <person name="Sherman R."/>
            <person name="Stevens K."/>
            <person name="Langley C.H."/>
            <person name="Pellegrini M."/>
            <person name="Salzberg S.L."/>
        </authorList>
    </citation>
    <scope>NUCLEOTIDE SEQUENCE [LARGE SCALE GENOMIC DNA]</scope>
    <source>
        <strain evidence="1 2">cv. SW786</strain>
    </source>
</reference>
<dbReference type="Proteomes" id="UP000594261">
    <property type="component" value="Chromosome 11"/>
</dbReference>
<evidence type="ECO:0000313" key="1">
    <source>
        <dbReference type="EnsemblPlants" id="QL11p023485:mrna"/>
    </source>
</evidence>
<dbReference type="Gramene" id="QL11p023485:mrna">
    <property type="protein sequence ID" value="QL11p023485:mrna"/>
    <property type="gene ID" value="QL11p023485"/>
</dbReference>
<dbReference type="EnsemblPlants" id="QL11p023485:mrna">
    <property type="protein sequence ID" value="QL11p023485:mrna"/>
    <property type="gene ID" value="QL11p023485"/>
</dbReference>
<dbReference type="InParanoid" id="A0A7N2RDC4"/>
<proteinExistence type="predicted"/>
<protein>
    <submittedName>
        <fullName evidence="1">Uncharacterized protein</fullName>
    </submittedName>
</protein>
<dbReference type="EMBL" id="LRBV02000011">
    <property type="status" value="NOT_ANNOTATED_CDS"/>
    <property type="molecule type" value="Genomic_DNA"/>
</dbReference>
<keyword evidence="2" id="KW-1185">Reference proteome</keyword>
<dbReference type="AlphaFoldDB" id="A0A7N2RDC4"/>
<reference evidence="1" key="2">
    <citation type="submission" date="2021-01" db="UniProtKB">
        <authorList>
            <consortium name="EnsemblPlants"/>
        </authorList>
    </citation>
    <scope>IDENTIFICATION</scope>
</reference>
<organism evidence="1 2">
    <name type="scientific">Quercus lobata</name>
    <name type="common">Valley oak</name>
    <dbReference type="NCBI Taxonomy" id="97700"/>
    <lineage>
        <taxon>Eukaryota</taxon>
        <taxon>Viridiplantae</taxon>
        <taxon>Streptophyta</taxon>
        <taxon>Embryophyta</taxon>
        <taxon>Tracheophyta</taxon>
        <taxon>Spermatophyta</taxon>
        <taxon>Magnoliopsida</taxon>
        <taxon>eudicotyledons</taxon>
        <taxon>Gunneridae</taxon>
        <taxon>Pentapetalae</taxon>
        <taxon>rosids</taxon>
        <taxon>fabids</taxon>
        <taxon>Fagales</taxon>
        <taxon>Fagaceae</taxon>
        <taxon>Quercus</taxon>
    </lineage>
</organism>
<name>A0A7N2RDC4_QUELO</name>
<evidence type="ECO:0000313" key="2">
    <source>
        <dbReference type="Proteomes" id="UP000594261"/>
    </source>
</evidence>
<accession>A0A7N2RDC4</accession>